<dbReference type="AlphaFoldDB" id="A0A2T1D7W1"/>
<dbReference type="InterPro" id="IPR035093">
    <property type="entry name" value="RelE/ParE_toxin_dom_sf"/>
</dbReference>
<reference evidence="2 3" key="1">
    <citation type="submission" date="2018-02" db="EMBL/GenBank/DDBJ databases">
        <authorList>
            <person name="Cohen D.B."/>
            <person name="Kent A.D."/>
        </authorList>
    </citation>
    <scope>NUCLEOTIDE SEQUENCE [LARGE SCALE GENOMIC DNA]</scope>
    <source>
        <strain evidence="2 3">ULC007</strain>
    </source>
</reference>
<dbReference type="STRING" id="1920490.GCA_001895925_05349"/>
<reference evidence="2 3" key="2">
    <citation type="submission" date="2018-03" db="EMBL/GenBank/DDBJ databases">
        <title>The ancient ancestry and fast evolution of plastids.</title>
        <authorList>
            <person name="Moore K.R."/>
            <person name="Magnabosco C."/>
            <person name="Momper L."/>
            <person name="Gold D.A."/>
            <person name="Bosak T."/>
            <person name="Fournier G.P."/>
        </authorList>
    </citation>
    <scope>NUCLEOTIDE SEQUENCE [LARGE SCALE GENOMIC DNA]</scope>
    <source>
        <strain evidence="2 3">ULC007</strain>
    </source>
</reference>
<evidence type="ECO:0000256" key="1">
    <source>
        <dbReference type="ARBA" id="ARBA00022649"/>
    </source>
</evidence>
<dbReference type="EMBL" id="PVWG01000040">
    <property type="protein sequence ID" value="PSB16541.1"/>
    <property type="molecule type" value="Genomic_DNA"/>
</dbReference>
<keyword evidence="1" id="KW-1277">Toxin-antitoxin system</keyword>
<dbReference type="Gene3D" id="3.30.2310.20">
    <property type="entry name" value="RelE-like"/>
    <property type="match status" value="1"/>
</dbReference>
<keyword evidence="3" id="KW-1185">Reference proteome</keyword>
<dbReference type="PANTHER" id="PTHR38813">
    <property type="match status" value="1"/>
</dbReference>
<proteinExistence type="predicted"/>
<dbReference type="RefSeq" id="WP_073074690.1">
    <property type="nucleotide sequence ID" value="NZ_MPPI01000043.1"/>
</dbReference>
<dbReference type="OrthoDB" id="163524at2"/>
<evidence type="ECO:0000313" key="3">
    <source>
        <dbReference type="Proteomes" id="UP000238634"/>
    </source>
</evidence>
<protein>
    <submittedName>
        <fullName evidence="2">Type II toxin-antitoxin system RelE/ParE family toxin</fullName>
    </submittedName>
</protein>
<name>A0A2T1D7W1_9CYAN</name>
<dbReference type="InterPro" id="IPR052747">
    <property type="entry name" value="TA_system_RelE_toxin"/>
</dbReference>
<accession>A0A2T1D7W1</accession>
<organism evidence="2 3">
    <name type="scientific">Phormidesmis priestleyi ULC007</name>
    <dbReference type="NCBI Taxonomy" id="1920490"/>
    <lineage>
        <taxon>Bacteria</taxon>
        <taxon>Bacillati</taxon>
        <taxon>Cyanobacteriota</taxon>
        <taxon>Cyanophyceae</taxon>
        <taxon>Leptolyngbyales</taxon>
        <taxon>Leptolyngbyaceae</taxon>
        <taxon>Phormidesmis</taxon>
    </lineage>
</organism>
<gene>
    <name evidence="2" type="ORF">C7B65_21225</name>
</gene>
<dbReference type="Proteomes" id="UP000238634">
    <property type="component" value="Unassembled WGS sequence"/>
</dbReference>
<dbReference type="SUPFAM" id="SSF143011">
    <property type="entry name" value="RelE-like"/>
    <property type="match status" value="1"/>
</dbReference>
<evidence type="ECO:0000313" key="2">
    <source>
        <dbReference type="EMBL" id="PSB16541.1"/>
    </source>
</evidence>
<dbReference type="InterPro" id="IPR007712">
    <property type="entry name" value="RelE/ParE_toxin"/>
</dbReference>
<sequence length="88" mass="10514">MNVEFRKSFEKDLSKIRDAELLKRIQAVIEEVESVNNWTNLTNVKKLKASGDYYRIRVSDYRIGLSVSEDTVVFVRVLHRKEIYRYFP</sequence>
<dbReference type="PANTHER" id="PTHR38813:SF1">
    <property type="entry name" value="TOXIN RELE1-RELATED"/>
    <property type="match status" value="1"/>
</dbReference>
<comment type="caution">
    <text evidence="2">The sequence shown here is derived from an EMBL/GenBank/DDBJ whole genome shotgun (WGS) entry which is preliminary data.</text>
</comment>
<dbReference type="Pfam" id="PF05016">
    <property type="entry name" value="ParE_toxin"/>
    <property type="match status" value="1"/>
</dbReference>